<dbReference type="Gene3D" id="3.90.950.10">
    <property type="match status" value="1"/>
</dbReference>
<feature type="binding site" evidence="7">
    <location>
        <begin position="149"/>
        <end position="152"/>
    </location>
    <ligand>
        <name>substrate</name>
    </ligand>
</feature>
<proteinExistence type="inferred from homology"/>
<evidence type="ECO:0000256" key="7">
    <source>
        <dbReference type="HAMAP-Rule" id="MF_01405"/>
    </source>
</evidence>
<dbReference type="RefSeq" id="WP_202012756.1">
    <property type="nucleotide sequence ID" value="NZ_JAERRB010000006.1"/>
</dbReference>
<keyword evidence="4 7" id="KW-0378">Hydrolase</keyword>
<dbReference type="InterPro" id="IPR002637">
    <property type="entry name" value="RdgB/HAM1"/>
</dbReference>
<comment type="function">
    <text evidence="7">Pyrophosphatase that catalyzes the hydrolysis of nucleoside triphosphates to their monophosphate derivatives, with a high preference for the non-canonical purine nucleotides XTP (xanthosine triphosphate), dITP (deoxyinosine triphosphate) and ITP. Seems to function as a house-cleaning enzyme that removes non-canonical purine nucleotides from the nucleotide pool, thus preventing their incorporation into DNA/RNA and avoiding chromosomal lesions.</text>
</comment>
<keyword evidence="2 7" id="KW-0479">Metal-binding</keyword>
<accession>A0ABS1KVI6</accession>
<keyword evidence="3 7" id="KW-0547">Nucleotide-binding</keyword>
<feature type="active site" description="Proton acceptor" evidence="7">
    <location>
        <position position="68"/>
    </location>
</feature>
<feature type="binding site" evidence="7">
    <location>
        <position position="68"/>
    </location>
    <ligand>
        <name>Mg(2+)</name>
        <dbReference type="ChEBI" id="CHEBI:18420"/>
    </ligand>
</feature>
<dbReference type="InterPro" id="IPR020922">
    <property type="entry name" value="dITP/XTP_pyrophosphatase"/>
</dbReference>
<evidence type="ECO:0000256" key="2">
    <source>
        <dbReference type="ARBA" id="ARBA00022723"/>
    </source>
</evidence>
<feature type="binding site" evidence="7">
    <location>
        <begin position="177"/>
        <end position="178"/>
    </location>
    <ligand>
        <name>substrate</name>
    </ligand>
</feature>
<evidence type="ECO:0000256" key="1">
    <source>
        <dbReference type="ARBA" id="ARBA00008023"/>
    </source>
</evidence>
<evidence type="ECO:0000256" key="3">
    <source>
        <dbReference type="ARBA" id="ARBA00022741"/>
    </source>
</evidence>
<dbReference type="PANTHER" id="PTHR11067:SF9">
    <property type="entry name" value="INOSINE TRIPHOSPHATE PYROPHOSPHATASE"/>
    <property type="match status" value="1"/>
</dbReference>
<comment type="caution">
    <text evidence="7">Lacks conserved residue(s) required for the propagation of feature annotation.</text>
</comment>
<evidence type="ECO:0000256" key="5">
    <source>
        <dbReference type="ARBA" id="ARBA00022842"/>
    </source>
</evidence>
<dbReference type="EMBL" id="JAERRB010000006">
    <property type="protein sequence ID" value="MBL0743424.1"/>
    <property type="molecule type" value="Genomic_DNA"/>
</dbReference>
<organism evidence="9 10">
    <name type="scientific">Chryseolinea lacunae</name>
    <dbReference type="NCBI Taxonomy" id="2801331"/>
    <lineage>
        <taxon>Bacteria</taxon>
        <taxon>Pseudomonadati</taxon>
        <taxon>Bacteroidota</taxon>
        <taxon>Cytophagia</taxon>
        <taxon>Cytophagales</taxon>
        <taxon>Fulvivirgaceae</taxon>
        <taxon>Chryseolinea</taxon>
    </lineage>
</organism>
<dbReference type="Pfam" id="PF01725">
    <property type="entry name" value="Ham1p_like"/>
    <property type="match status" value="1"/>
</dbReference>
<comment type="cofactor">
    <cofactor evidence="7">
        <name>Mg(2+)</name>
        <dbReference type="ChEBI" id="CHEBI:18420"/>
    </cofactor>
    <text evidence="7">Binds 1 Mg(2+) ion per subunit.</text>
</comment>
<comment type="catalytic activity">
    <reaction evidence="7">
        <text>ITP + H2O = IMP + diphosphate + H(+)</text>
        <dbReference type="Rhea" id="RHEA:29399"/>
        <dbReference type="ChEBI" id="CHEBI:15377"/>
        <dbReference type="ChEBI" id="CHEBI:15378"/>
        <dbReference type="ChEBI" id="CHEBI:33019"/>
        <dbReference type="ChEBI" id="CHEBI:58053"/>
        <dbReference type="ChEBI" id="CHEBI:61402"/>
        <dbReference type="EC" id="3.6.1.66"/>
    </reaction>
</comment>
<name>A0ABS1KVI6_9BACT</name>
<dbReference type="InterPro" id="IPR029001">
    <property type="entry name" value="ITPase-like_fam"/>
</dbReference>
<dbReference type="PANTHER" id="PTHR11067">
    <property type="entry name" value="INOSINE TRIPHOSPHATE PYROPHOSPHATASE/HAM1 PROTEIN"/>
    <property type="match status" value="1"/>
</dbReference>
<evidence type="ECO:0000256" key="8">
    <source>
        <dbReference type="RuleBase" id="RU003781"/>
    </source>
</evidence>
<dbReference type="EC" id="3.6.1.66" evidence="7"/>
<dbReference type="HAMAP" id="MF_01405">
    <property type="entry name" value="Non_canon_purine_NTPase"/>
    <property type="match status" value="1"/>
</dbReference>
<comment type="catalytic activity">
    <reaction evidence="7">
        <text>dITP + H2O = dIMP + diphosphate + H(+)</text>
        <dbReference type="Rhea" id="RHEA:28342"/>
        <dbReference type="ChEBI" id="CHEBI:15377"/>
        <dbReference type="ChEBI" id="CHEBI:15378"/>
        <dbReference type="ChEBI" id="CHEBI:33019"/>
        <dbReference type="ChEBI" id="CHEBI:61194"/>
        <dbReference type="ChEBI" id="CHEBI:61382"/>
        <dbReference type="EC" id="3.6.1.66"/>
    </reaction>
</comment>
<dbReference type="SUPFAM" id="SSF52972">
    <property type="entry name" value="ITPase-like"/>
    <property type="match status" value="1"/>
</dbReference>
<reference evidence="9 10" key="1">
    <citation type="submission" date="2021-01" db="EMBL/GenBank/DDBJ databases">
        <title>Chryseolinea sp. Jin1 Genome sequencing and assembly.</title>
        <authorList>
            <person name="Kim I."/>
        </authorList>
    </citation>
    <scope>NUCLEOTIDE SEQUENCE [LARGE SCALE GENOMIC DNA]</scope>
    <source>
        <strain evidence="9 10">Jin1</strain>
    </source>
</reference>
<evidence type="ECO:0000313" key="9">
    <source>
        <dbReference type="EMBL" id="MBL0743424.1"/>
    </source>
</evidence>
<feature type="binding site" evidence="7">
    <location>
        <begin position="7"/>
        <end position="12"/>
    </location>
    <ligand>
        <name>substrate</name>
    </ligand>
</feature>
<comment type="catalytic activity">
    <reaction evidence="7">
        <text>XTP + H2O = XMP + diphosphate + H(+)</text>
        <dbReference type="Rhea" id="RHEA:28610"/>
        <dbReference type="ChEBI" id="CHEBI:15377"/>
        <dbReference type="ChEBI" id="CHEBI:15378"/>
        <dbReference type="ChEBI" id="CHEBI:33019"/>
        <dbReference type="ChEBI" id="CHEBI:57464"/>
        <dbReference type="ChEBI" id="CHEBI:61314"/>
        <dbReference type="EC" id="3.6.1.66"/>
    </reaction>
</comment>
<gene>
    <name evidence="9" type="primary">rdgB</name>
    <name evidence="9" type="ORF">JI741_19480</name>
</gene>
<dbReference type="NCBIfam" id="TIGR00042">
    <property type="entry name" value="RdgB/HAM1 family non-canonical purine NTP pyrophosphatase"/>
    <property type="match status" value="1"/>
</dbReference>
<keyword evidence="5 7" id="KW-0460">Magnesium</keyword>
<dbReference type="Proteomes" id="UP000613030">
    <property type="component" value="Unassembled WGS sequence"/>
</dbReference>
<feature type="binding site" evidence="7">
    <location>
        <position position="69"/>
    </location>
    <ligand>
        <name>substrate</name>
    </ligand>
</feature>
<evidence type="ECO:0000313" key="10">
    <source>
        <dbReference type="Proteomes" id="UP000613030"/>
    </source>
</evidence>
<evidence type="ECO:0000256" key="6">
    <source>
        <dbReference type="ARBA" id="ARBA00023080"/>
    </source>
</evidence>
<comment type="subunit">
    <text evidence="7">Homodimer.</text>
</comment>
<evidence type="ECO:0000256" key="4">
    <source>
        <dbReference type="ARBA" id="ARBA00022801"/>
    </source>
</evidence>
<comment type="similarity">
    <text evidence="1 7 8">Belongs to the HAM1 NTPase family.</text>
</comment>
<sequence length="196" mass="21589">MKLCFATNNAHKLSEARHVAGPHIDIVSLQEINCFEELPETTNTLEGNSLQKAEYVYTHYHLPCFSDDTGLEVEALHGEPGVDSAHYAGPQRSAEENIGLLLQKLEGKTNRAAQFRTVITLIGLTQEPLLFEGIVKGTITLAKRGTSGFGYDPVFVPEGHTVTFAEMTMSEKNTLSHRARALQKLQAFLQNHSAGR</sequence>
<feature type="binding site" evidence="7">
    <location>
        <position position="172"/>
    </location>
    <ligand>
        <name>substrate</name>
    </ligand>
</feature>
<protein>
    <recommendedName>
        <fullName evidence="7">dITP/XTP pyrophosphatase</fullName>
        <ecNumber evidence="7">3.6.1.66</ecNumber>
    </recommendedName>
    <alternativeName>
        <fullName evidence="7">Non-canonical purine NTP pyrophosphatase</fullName>
    </alternativeName>
    <alternativeName>
        <fullName evidence="7">Non-standard purine NTP pyrophosphatase</fullName>
    </alternativeName>
    <alternativeName>
        <fullName evidence="7">Nucleoside-triphosphate diphosphatase</fullName>
    </alternativeName>
    <alternativeName>
        <fullName evidence="7">Nucleoside-triphosphate pyrophosphatase</fullName>
        <shortName evidence="7">NTPase</shortName>
    </alternativeName>
</protein>
<keyword evidence="6 7" id="KW-0546">Nucleotide metabolism</keyword>
<dbReference type="CDD" id="cd00515">
    <property type="entry name" value="HAM1"/>
    <property type="match status" value="1"/>
</dbReference>
<keyword evidence="10" id="KW-1185">Reference proteome</keyword>
<comment type="caution">
    <text evidence="9">The sequence shown here is derived from an EMBL/GenBank/DDBJ whole genome shotgun (WGS) entry which is preliminary data.</text>
</comment>